<proteinExistence type="inferred from homology"/>
<evidence type="ECO:0000259" key="7">
    <source>
        <dbReference type="Pfam" id="PF10502"/>
    </source>
</evidence>
<dbReference type="EMBL" id="JABKKF010000003">
    <property type="protein sequence ID" value="NPD91637.1"/>
    <property type="molecule type" value="Genomic_DNA"/>
</dbReference>
<dbReference type="PROSITE" id="PS00761">
    <property type="entry name" value="SPASE_I_3"/>
    <property type="match status" value="1"/>
</dbReference>
<keyword evidence="9" id="KW-1185">Reference proteome</keyword>
<dbReference type="InterPro" id="IPR019758">
    <property type="entry name" value="Pept_S26A_signal_pept_1_CS"/>
</dbReference>
<gene>
    <name evidence="8" type="primary">lepB</name>
    <name evidence="8" type="ORF">HPS56_04590</name>
</gene>
<dbReference type="Pfam" id="PF10502">
    <property type="entry name" value="Peptidase_S26"/>
    <property type="match status" value="1"/>
</dbReference>
<dbReference type="CDD" id="cd06530">
    <property type="entry name" value="S26_SPase_I"/>
    <property type="match status" value="1"/>
</dbReference>
<dbReference type="PROSITE" id="PS51257">
    <property type="entry name" value="PROKAR_LIPOPROTEIN"/>
    <property type="match status" value="1"/>
</dbReference>
<keyword evidence="6" id="KW-0812">Transmembrane</keyword>
<comment type="subcellular location">
    <subcellularLocation>
        <location evidence="6">Membrane</location>
        <topology evidence="6">Single-pass type II membrane protein</topology>
    </subcellularLocation>
</comment>
<evidence type="ECO:0000313" key="8">
    <source>
        <dbReference type="EMBL" id="NPD91637.1"/>
    </source>
</evidence>
<feature type="transmembrane region" description="Helical" evidence="6">
    <location>
        <begin position="12"/>
        <end position="30"/>
    </location>
</feature>
<comment type="caution">
    <text evidence="8">The sequence shown here is derived from an EMBL/GenBank/DDBJ whole genome shotgun (WGS) entry which is preliminary data.</text>
</comment>
<accession>A0ABX2AM19</accession>
<comment type="catalytic activity">
    <reaction evidence="1 6">
        <text>Cleavage of hydrophobic, N-terminal signal or leader sequences from secreted and periplasmic proteins.</text>
        <dbReference type="EC" id="3.4.21.89"/>
    </reaction>
</comment>
<dbReference type="SUPFAM" id="SSF51306">
    <property type="entry name" value="LexA/Signal peptidase"/>
    <property type="match status" value="1"/>
</dbReference>
<evidence type="ECO:0000313" key="9">
    <source>
        <dbReference type="Proteomes" id="UP000714420"/>
    </source>
</evidence>
<dbReference type="InterPro" id="IPR019533">
    <property type="entry name" value="Peptidase_S26"/>
</dbReference>
<evidence type="ECO:0000256" key="2">
    <source>
        <dbReference type="ARBA" id="ARBA00009370"/>
    </source>
</evidence>
<dbReference type="PANTHER" id="PTHR43390:SF1">
    <property type="entry name" value="CHLOROPLAST PROCESSING PEPTIDASE"/>
    <property type="match status" value="1"/>
</dbReference>
<dbReference type="RefSeq" id="WP_172274593.1">
    <property type="nucleotide sequence ID" value="NZ_CASGMU010000018.1"/>
</dbReference>
<keyword evidence="5 6" id="KW-0378">Hydrolase</keyword>
<evidence type="ECO:0000256" key="6">
    <source>
        <dbReference type="RuleBase" id="RU362042"/>
    </source>
</evidence>
<dbReference type="NCBIfam" id="TIGR02227">
    <property type="entry name" value="sigpep_I_bact"/>
    <property type="match status" value="1"/>
</dbReference>
<keyword evidence="6" id="KW-1133">Transmembrane helix</keyword>
<protein>
    <recommendedName>
        <fullName evidence="4 6">Signal peptidase I</fullName>
        <ecNumber evidence="3 6">3.4.21.89</ecNumber>
    </recommendedName>
</protein>
<dbReference type="PRINTS" id="PR00727">
    <property type="entry name" value="LEADERPTASE"/>
</dbReference>
<dbReference type="InterPro" id="IPR000223">
    <property type="entry name" value="Pept_S26A_signal_pept_1"/>
</dbReference>
<evidence type="ECO:0000256" key="4">
    <source>
        <dbReference type="ARBA" id="ARBA00019232"/>
    </source>
</evidence>
<dbReference type="InterPro" id="IPR036286">
    <property type="entry name" value="LexA/Signal_pep-like_sf"/>
</dbReference>
<dbReference type="GO" id="GO:0009003">
    <property type="term" value="F:signal peptidase activity"/>
    <property type="evidence" value="ECO:0007669"/>
    <property type="project" value="UniProtKB-EC"/>
</dbReference>
<comment type="similarity">
    <text evidence="2 6">Belongs to the peptidase S26 family.</text>
</comment>
<feature type="domain" description="Peptidase S26" evidence="7">
    <location>
        <begin position="17"/>
        <end position="268"/>
    </location>
</feature>
<sequence length="289" mass="33350">MLNRICNTILPTVFGCIALMVLYGIVRMFAADRFRIPTESMTPTLIPGDNVLVDKTLIGARIYTDFGFTKDGVRLRSVRMRGRRKIRHNDIVIFNRANHWHAIKFIINNVYCKRCVGLPGDTVSVVGGHYVNNNYEGVLGVEERQRRLAAMPDSILRKRRVLRASPRDKHVKWTIRDFGPMYVPRKGDLMEVTPETATVYKDILEWEIGKKLDIDWERNRVEAGGRPFVSHVFRHNYYFMAGDNVFDSDDSRYMGPVPEEYIVGIVSHIIHSKNPETGATRWDRVLRAL</sequence>
<name>A0ABX2AM19_9BACT</name>
<evidence type="ECO:0000256" key="1">
    <source>
        <dbReference type="ARBA" id="ARBA00000677"/>
    </source>
</evidence>
<dbReference type="PANTHER" id="PTHR43390">
    <property type="entry name" value="SIGNAL PEPTIDASE I"/>
    <property type="match status" value="1"/>
</dbReference>
<dbReference type="Proteomes" id="UP000714420">
    <property type="component" value="Unassembled WGS sequence"/>
</dbReference>
<dbReference type="EC" id="3.4.21.89" evidence="3 6"/>
<keyword evidence="6" id="KW-0645">Protease</keyword>
<reference evidence="8 9" key="1">
    <citation type="submission" date="2020-05" db="EMBL/GenBank/DDBJ databases">
        <title>Distinct polysaccharide utilization as determinants for interspecies competition between intestinal Prevotella spp.</title>
        <authorList>
            <person name="Galvez E.J.C."/>
            <person name="Iljazovic A."/>
            <person name="Strowig T."/>
        </authorList>
    </citation>
    <scope>NUCLEOTIDE SEQUENCE [LARGE SCALE GENOMIC DNA]</scope>
    <source>
        <strain evidence="8 9">PMUR</strain>
    </source>
</reference>
<evidence type="ECO:0000256" key="5">
    <source>
        <dbReference type="ARBA" id="ARBA00022801"/>
    </source>
</evidence>
<dbReference type="Gene3D" id="2.10.109.10">
    <property type="entry name" value="Umud Fragment, subunit A"/>
    <property type="match status" value="1"/>
</dbReference>
<keyword evidence="6" id="KW-0472">Membrane</keyword>
<dbReference type="CDD" id="cd06462">
    <property type="entry name" value="Peptidase_S24_S26"/>
    <property type="match status" value="1"/>
</dbReference>
<evidence type="ECO:0000256" key="3">
    <source>
        <dbReference type="ARBA" id="ARBA00013208"/>
    </source>
</evidence>
<organism evidence="8 9">
    <name type="scientific">Xylanibacter muris</name>
    <dbReference type="NCBI Taxonomy" id="2736290"/>
    <lineage>
        <taxon>Bacteria</taxon>
        <taxon>Pseudomonadati</taxon>
        <taxon>Bacteroidota</taxon>
        <taxon>Bacteroidia</taxon>
        <taxon>Bacteroidales</taxon>
        <taxon>Prevotellaceae</taxon>
        <taxon>Xylanibacter</taxon>
    </lineage>
</organism>